<gene>
    <name evidence="1" type="ORF">HUJ06_016221</name>
</gene>
<accession>A0A822ZJI1</accession>
<organism evidence="1 2">
    <name type="scientific">Nelumbo nucifera</name>
    <name type="common">Sacred lotus</name>
    <dbReference type="NCBI Taxonomy" id="4432"/>
    <lineage>
        <taxon>Eukaryota</taxon>
        <taxon>Viridiplantae</taxon>
        <taxon>Streptophyta</taxon>
        <taxon>Embryophyta</taxon>
        <taxon>Tracheophyta</taxon>
        <taxon>Spermatophyta</taxon>
        <taxon>Magnoliopsida</taxon>
        <taxon>Proteales</taxon>
        <taxon>Nelumbonaceae</taxon>
        <taxon>Nelumbo</taxon>
    </lineage>
</organism>
<reference evidence="1 2" key="1">
    <citation type="journal article" date="2020" name="Mol. Biol. Evol.">
        <title>Distinct Expression and Methylation Patterns for Genes with Different Fates following a Single Whole-Genome Duplication in Flowering Plants.</title>
        <authorList>
            <person name="Shi T."/>
            <person name="Rahmani R.S."/>
            <person name="Gugger P.F."/>
            <person name="Wang M."/>
            <person name="Li H."/>
            <person name="Zhang Y."/>
            <person name="Li Z."/>
            <person name="Wang Q."/>
            <person name="Van de Peer Y."/>
            <person name="Marchal K."/>
            <person name="Chen J."/>
        </authorList>
    </citation>
    <scope>NUCLEOTIDE SEQUENCE [LARGE SCALE GENOMIC DNA]</scope>
    <source>
        <tissue evidence="1">Leaf</tissue>
    </source>
</reference>
<proteinExistence type="predicted"/>
<dbReference type="Proteomes" id="UP000607653">
    <property type="component" value="Unassembled WGS sequence"/>
</dbReference>
<dbReference type="EMBL" id="DUZY01000005">
    <property type="protein sequence ID" value="DAD41898.1"/>
    <property type="molecule type" value="Genomic_DNA"/>
</dbReference>
<protein>
    <submittedName>
        <fullName evidence="1">Uncharacterized protein</fullName>
    </submittedName>
</protein>
<keyword evidence="2" id="KW-1185">Reference proteome</keyword>
<sequence>MNLVLGDCEDFQKLPPAKEKKNKSVKHLFGAKGQTCIVEFHRSGCRLWRTEDGGQRV</sequence>
<evidence type="ECO:0000313" key="1">
    <source>
        <dbReference type="EMBL" id="DAD41898.1"/>
    </source>
</evidence>
<dbReference type="AlphaFoldDB" id="A0A822ZJI1"/>
<comment type="caution">
    <text evidence="1">The sequence shown here is derived from an EMBL/GenBank/DDBJ whole genome shotgun (WGS) entry which is preliminary data.</text>
</comment>
<evidence type="ECO:0000313" key="2">
    <source>
        <dbReference type="Proteomes" id="UP000607653"/>
    </source>
</evidence>
<name>A0A822ZJI1_NELNU</name>